<name>A0A2N1PKZ2_9BACT</name>
<dbReference type="PROSITE" id="PS51332">
    <property type="entry name" value="B12_BINDING"/>
    <property type="match status" value="1"/>
</dbReference>
<dbReference type="GO" id="GO:0008705">
    <property type="term" value="F:methionine synthase activity"/>
    <property type="evidence" value="ECO:0007669"/>
    <property type="project" value="TreeGrafter"/>
</dbReference>
<evidence type="ECO:0000313" key="5">
    <source>
        <dbReference type="Proteomes" id="UP000233256"/>
    </source>
</evidence>
<dbReference type="InterPro" id="IPR036594">
    <property type="entry name" value="Meth_synthase_dom"/>
</dbReference>
<dbReference type="InterPro" id="IPR006158">
    <property type="entry name" value="Cobalamin-bd"/>
</dbReference>
<dbReference type="SUPFAM" id="SSF52242">
    <property type="entry name" value="Cobalamin (vitamin B12)-binding domain"/>
    <property type="match status" value="1"/>
</dbReference>
<dbReference type="Pfam" id="PF02607">
    <property type="entry name" value="B12-binding_2"/>
    <property type="match status" value="1"/>
</dbReference>
<dbReference type="GO" id="GO:0046653">
    <property type="term" value="P:tetrahydrofolate metabolic process"/>
    <property type="evidence" value="ECO:0007669"/>
    <property type="project" value="TreeGrafter"/>
</dbReference>
<organism evidence="4 5">
    <name type="scientific">Candidatus Wallbacteria bacterium HGW-Wallbacteria-1</name>
    <dbReference type="NCBI Taxonomy" id="2013854"/>
    <lineage>
        <taxon>Bacteria</taxon>
        <taxon>Candidatus Walliibacteriota</taxon>
    </lineage>
</organism>
<dbReference type="GO" id="GO:0046872">
    <property type="term" value="F:metal ion binding"/>
    <property type="evidence" value="ECO:0007669"/>
    <property type="project" value="UniProtKB-KW"/>
</dbReference>
<dbReference type="InterPro" id="IPR036724">
    <property type="entry name" value="Cobalamin-bd_sf"/>
</dbReference>
<evidence type="ECO:0000256" key="1">
    <source>
        <dbReference type="ARBA" id="ARBA00022723"/>
    </source>
</evidence>
<dbReference type="PANTHER" id="PTHR45833">
    <property type="entry name" value="METHIONINE SYNTHASE"/>
    <property type="match status" value="1"/>
</dbReference>
<protein>
    <submittedName>
        <fullName evidence="4">Corrinoid-binding protein</fullName>
    </submittedName>
</protein>
<dbReference type="InterPro" id="IPR003759">
    <property type="entry name" value="Cbl-bd_cap"/>
</dbReference>
<feature type="domain" description="B12-binding" evidence="3">
    <location>
        <begin position="104"/>
        <end position="237"/>
    </location>
</feature>
<dbReference type="Gene3D" id="3.40.50.280">
    <property type="entry name" value="Cobalamin-binding domain"/>
    <property type="match status" value="1"/>
</dbReference>
<keyword evidence="2" id="KW-0170">Cobalt</keyword>
<proteinExistence type="predicted"/>
<dbReference type="Gene3D" id="1.10.1240.10">
    <property type="entry name" value="Methionine synthase domain"/>
    <property type="match status" value="1"/>
</dbReference>
<evidence type="ECO:0000259" key="3">
    <source>
        <dbReference type="PROSITE" id="PS51332"/>
    </source>
</evidence>
<reference evidence="4 5" key="1">
    <citation type="journal article" date="2017" name="ISME J.">
        <title>Potential for microbial H2 and metal transformations associated with novel bacteria and archaea in deep terrestrial subsurface sediments.</title>
        <authorList>
            <person name="Hernsdorf A.W."/>
            <person name="Amano Y."/>
            <person name="Miyakawa K."/>
            <person name="Ise K."/>
            <person name="Suzuki Y."/>
            <person name="Anantharaman K."/>
            <person name="Probst A."/>
            <person name="Burstein D."/>
            <person name="Thomas B.C."/>
            <person name="Banfield J.F."/>
        </authorList>
    </citation>
    <scope>NUCLEOTIDE SEQUENCE [LARGE SCALE GENOMIC DNA]</scope>
    <source>
        <strain evidence="4">HGW-Wallbacteria-1</strain>
    </source>
</reference>
<evidence type="ECO:0000256" key="2">
    <source>
        <dbReference type="ARBA" id="ARBA00023285"/>
    </source>
</evidence>
<dbReference type="AlphaFoldDB" id="A0A2N1PKZ2"/>
<accession>A0A2N1PKZ2</accession>
<dbReference type="EMBL" id="PGXC01000028">
    <property type="protein sequence ID" value="PKK89001.1"/>
    <property type="molecule type" value="Genomic_DNA"/>
</dbReference>
<dbReference type="GO" id="GO:0050667">
    <property type="term" value="P:homocysteine metabolic process"/>
    <property type="evidence" value="ECO:0007669"/>
    <property type="project" value="TreeGrafter"/>
</dbReference>
<keyword evidence="1" id="KW-0479">Metal-binding</keyword>
<dbReference type="PANTHER" id="PTHR45833:SF1">
    <property type="entry name" value="METHIONINE SYNTHASE"/>
    <property type="match status" value="1"/>
</dbReference>
<comment type="caution">
    <text evidence="4">The sequence shown here is derived from an EMBL/GenBank/DDBJ whole genome shotgun (WGS) entry which is preliminary data.</text>
</comment>
<dbReference type="Pfam" id="PF02310">
    <property type="entry name" value="B12-binding"/>
    <property type="match status" value="1"/>
</dbReference>
<gene>
    <name evidence="4" type="ORF">CVV64_16385</name>
</gene>
<sequence length="247" mass="26557">MTNGEVPVITNESILFSREQLLNLIVSAEREKANLLLGEIAVKLGYRAVIDTILQPVLIILGELWSREDITLAQGYVAGKIAEDTLDAAHCSADFRKTISSGSSSVAVLGNIEDDFHAFGRKMVTTFLRLAGWTVHDLGCDVTAAEFVDRALETGARIIGVSSMIYTTAENIHKVRHEIDKRNLTGNLMLAVGGAVFNYRPQLVQQVGGDGTAYSAMEAPALFDALLARSLADSPACSLDSSGESNE</sequence>
<dbReference type="GO" id="GO:0005829">
    <property type="term" value="C:cytosol"/>
    <property type="evidence" value="ECO:0007669"/>
    <property type="project" value="TreeGrafter"/>
</dbReference>
<dbReference type="Proteomes" id="UP000233256">
    <property type="component" value="Unassembled WGS sequence"/>
</dbReference>
<evidence type="ECO:0000313" key="4">
    <source>
        <dbReference type="EMBL" id="PKK89001.1"/>
    </source>
</evidence>
<dbReference type="GO" id="GO:0031419">
    <property type="term" value="F:cobalamin binding"/>
    <property type="evidence" value="ECO:0007669"/>
    <property type="project" value="InterPro"/>
</dbReference>
<dbReference type="InterPro" id="IPR050554">
    <property type="entry name" value="Met_Synthase/Corrinoid"/>
</dbReference>